<reference evidence="2 3" key="1">
    <citation type="submission" date="2016-04" db="EMBL/GenBank/DDBJ databases">
        <title>Genome sequence of Methanobrevibacter filiformis DSM 11501.</title>
        <authorList>
            <person name="Poehlein A."/>
            <person name="Seedorf H."/>
            <person name="Daniel R."/>
        </authorList>
    </citation>
    <scope>NUCLEOTIDE SEQUENCE [LARGE SCALE GENOMIC DNA]</scope>
    <source>
        <strain evidence="2 3">DSM 11501</strain>
    </source>
</reference>
<dbReference type="STRING" id="55758.MBFIL_04180"/>
<protein>
    <recommendedName>
        <fullName evidence="1">DUF1922 domain-containing protein</fullName>
    </recommendedName>
</protein>
<dbReference type="OrthoDB" id="68547at2157"/>
<dbReference type="Pfam" id="PF09082">
    <property type="entry name" value="DUF1922"/>
    <property type="match status" value="1"/>
</dbReference>
<dbReference type="Proteomes" id="UP000077066">
    <property type="component" value="Unassembled WGS sequence"/>
</dbReference>
<dbReference type="SUPFAM" id="SSF57821">
    <property type="entry name" value="Hypothetical protein MTH1184"/>
    <property type="match status" value="1"/>
</dbReference>
<dbReference type="RefSeq" id="WP_066971038.1">
    <property type="nucleotide sequence ID" value="NZ_LWMT01000057.1"/>
</dbReference>
<dbReference type="EMBL" id="LWMT01000057">
    <property type="protein sequence ID" value="KZX16968.1"/>
    <property type="molecule type" value="Genomic_DNA"/>
</dbReference>
<dbReference type="InterPro" id="IPR036304">
    <property type="entry name" value="MTH1184"/>
</dbReference>
<dbReference type="AlphaFoldDB" id="A0A166ESQ7"/>
<keyword evidence="3" id="KW-1185">Reference proteome</keyword>
<dbReference type="PATRIC" id="fig|55758.3.peg.468"/>
<dbReference type="Gene3D" id="3.90.820.10">
    <property type="entry name" value="Structural Genomics, Unknown Function 30-nov-00 1gh9 Mol_id"/>
    <property type="match status" value="1"/>
</dbReference>
<organism evidence="2 3">
    <name type="scientific">Methanobrevibacter filiformis</name>
    <dbReference type="NCBI Taxonomy" id="55758"/>
    <lineage>
        <taxon>Archaea</taxon>
        <taxon>Methanobacteriati</taxon>
        <taxon>Methanobacteriota</taxon>
        <taxon>Methanomada group</taxon>
        <taxon>Methanobacteria</taxon>
        <taxon>Methanobacteriales</taxon>
        <taxon>Methanobacteriaceae</taxon>
        <taxon>Methanobrevibacter</taxon>
    </lineage>
</organism>
<proteinExistence type="predicted"/>
<evidence type="ECO:0000313" key="3">
    <source>
        <dbReference type="Proteomes" id="UP000077066"/>
    </source>
</evidence>
<evidence type="ECO:0000313" key="2">
    <source>
        <dbReference type="EMBL" id="KZX16968.1"/>
    </source>
</evidence>
<dbReference type="InterPro" id="IPR015166">
    <property type="entry name" value="DUF1922"/>
</dbReference>
<accession>A0A166ESQ7</accession>
<evidence type="ECO:0000259" key="1">
    <source>
        <dbReference type="Pfam" id="PF09082"/>
    </source>
</evidence>
<gene>
    <name evidence="2" type="ORF">MBFIL_04180</name>
</gene>
<name>A0A166ESQ7_9EURY</name>
<sequence length="77" mass="8984">MYLIFRCDCGRALYSKEGVVTRKCVCGKSLKVKQRRIFKKVETAEDASEAVRQMQEENYGGVDFKTADTIKFYRRFS</sequence>
<comment type="caution">
    <text evidence="2">The sequence shown here is derived from an EMBL/GenBank/DDBJ whole genome shotgun (WGS) entry which is preliminary data.</text>
</comment>
<feature type="domain" description="DUF1922" evidence="1">
    <location>
        <begin position="1"/>
        <end position="56"/>
    </location>
</feature>